<evidence type="ECO:0000313" key="3">
    <source>
        <dbReference type="EMBL" id="KFE64805.1"/>
    </source>
</evidence>
<feature type="transmembrane region" description="Helical" evidence="1">
    <location>
        <begin position="80"/>
        <end position="100"/>
    </location>
</feature>
<dbReference type="OrthoDB" id="5495892at2"/>
<feature type="domain" description="CAAX prenyl protease 2/Lysostaphin resistance protein A-like" evidence="2">
    <location>
        <begin position="138"/>
        <end position="229"/>
    </location>
</feature>
<name>A0A085WAU2_9BACT</name>
<keyword evidence="4" id="KW-1185">Reference proteome</keyword>
<evidence type="ECO:0000259" key="2">
    <source>
        <dbReference type="Pfam" id="PF02517"/>
    </source>
</evidence>
<accession>A0A085WAU2</accession>
<keyword evidence="1" id="KW-0812">Transmembrane</keyword>
<dbReference type="GO" id="GO:0080120">
    <property type="term" value="P:CAAX-box protein maturation"/>
    <property type="evidence" value="ECO:0007669"/>
    <property type="project" value="UniProtKB-ARBA"/>
</dbReference>
<gene>
    <name evidence="3" type="ORF">DB31_1823</name>
</gene>
<sequence>MSTSTAQPWRPAAVQEVVILWAIGFFGIIVSFLLFGGTSIPKLVATVGFLYLPLIPMRWRDEDFADYGLSLRAWRQDLKLFLLLSLIVGPLFFGAFYFWVELVPQLPPELARFLTPHNGPGHFSPRLPPRFGEWVIDQLFVVALPEEFFYRGYMQTRLRDAWPQGRKVLGVRLGPAFWITPVLFALGHLAIFQAWRLSVFFPALLFGWMRERTGTIVGAALFHAACNLFVHFLEVSFFGGP</sequence>
<dbReference type="NCBIfam" id="NF040593">
    <property type="entry name" value="CAAX_MXAN_2755"/>
    <property type="match status" value="1"/>
</dbReference>
<dbReference type="AlphaFoldDB" id="A0A085WAU2"/>
<evidence type="ECO:0000313" key="4">
    <source>
        <dbReference type="Proteomes" id="UP000028725"/>
    </source>
</evidence>
<reference evidence="3 4" key="1">
    <citation type="submission" date="2014-04" db="EMBL/GenBank/DDBJ databases">
        <title>Genome assembly of Hyalangium minutum DSM 14724.</title>
        <authorList>
            <person name="Sharma G."/>
            <person name="Subramanian S."/>
        </authorList>
    </citation>
    <scope>NUCLEOTIDE SEQUENCE [LARGE SCALE GENOMIC DNA]</scope>
    <source>
        <strain evidence="3 4">DSM 14724</strain>
    </source>
</reference>
<protein>
    <submittedName>
        <fullName evidence="3">CAAX amino terminal protease family protein</fullName>
    </submittedName>
</protein>
<dbReference type="EMBL" id="JMCB01000013">
    <property type="protein sequence ID" value="KFE64805.1"/>
    <property type="molecule type" value="Genomic_DNA"/>
</dbReference>
<dbReference type="GO" id="GO:0004175">
    <property type="term" value="F:endopeptidase activity"/>
    <property type="evidence" value="ECO:0007669"/>
    <property type="project" value="UniProtKB-ARBA"/>
</dbReference>
<organism evidence="3 4">
    <name type="scientific">Hyalangium minutum</name>
    <dbReference type="NCBI Taxonomy" id="394096"/>
    <lineage>
        <taxon>Bacteria</taxon>
        <taxon>Pseudomonadati</taxon>
        <taxon>Myxococcota</taxon>
        <taxon>Myxococcia</taxon>
        <taxon>Myxococcales</taxon>
        <taxon>Cystobacterineae</taxon>
        <taxon>Archangiaceae</taxon>
        <taxon>Hyalangium</taxon>
    </lineage>
</organism>
<feature type="transmembrane region" description="Helical" evidence="1">
    <location>
        <begin position="216"/>
        <end position="238"/>
    </location>
</feature>
<dbReference type="GO" id="GO:0006508">
    <property type="term" value="P:proteolysis"/>
    <property type="evidence" value="ECO:0007669"/>
    <property type="project" value="UniProtKB-KW"/>
</dbReference>
<keyword evidence="1" id="KW-0472">Membrane</keyword>
<dbReference type="Proteomes" id="UP000028725">
    <property type="component" value="Unassembled WGS sequence"/>
</dbReference>
<dbReference type="InterPro" id="IPR057384">
    <property type="entry name" value="CAAX_MXAN_2755"/>
</dbReference>
<keyword evidence="3" id="KW-0378">Hydrolase</keyword>
<dbReference type="RefSeq" id="WP_044193766.1">
    <property type="nucleotide sequence ID" value="NZ_JMCB01000013.1"/>
</dbReference>
<dbReference type="NCBIfam" id="NF040914">
    <property type="entry name" value="Mrt_core"/>
    <property type="match status" value="1"/>
</dbReference>
<comment type="caution">
    <text evidence="3">The sequence shown here is derived from an EMBL/GenBank/DDBJ whole genome shotgun (WGS) entry which is preliminary data.</text>
</comment>
<dbReference type="PATRIC" id="fig|394096.3.peg.6158"/>
<feature type="transmembrane region" description="Helical" evidence="1">
    <location>
        <begin position="176"/>
        <end position="195"/>
    </location>
</feature>
<feature type="transmembrane region" description="Helical" evidence="1">
    <location>
        <begin position="12"/>
        <end position="34"/>
    </location>
</feature>
<dbReference type="STRING" id="394096.DB31_1823"/>
<keyword evidence="1" id="KW-1133">Transmembrane helix</keyword>
<feature type="transmembrane region" description="Helical" evidence="1">
    <location>
        <begin position="40"/>
        <end position="59"/>
    </location>
</feature>
<proteinExistence type="predicted"/>
<keyword evidence="3" id="KW-0645">Protease</keyword>
<dbReference type="InterPro" id="IPR003675">
    <property type="entry name" value="Rce1/LyrA-like_dom"/>
</dbReference>
<evidence type="ECO:0000256" key="1">
    <source>
        <dbReference type="SAM" id="Phobius"/>
    </source>
</evidence>
<dbReference type="Pfam" id="PF02517">
    <property type="entry name" value="Rce1-like"/>
    <property type="match status" value="1"/>
</dbReference>